<dbReference type="InterPro" id="IPR052761">
    <property type="entry name" value="Fungal_Detox/Toxin_TFs"/>
</dbReference>
<dbReference type="RefSeq" id="XP_064711269.1">
    <property type="nucleotide sequence ID" value="XM_064848645.1"/>
</dbReference>
<accession>A0AAV9NSN7</accession>
<dbReference type="PANTHER" id="PTHR47425:SF2">
    <property type="entry name" value="FARB-RELATED"/>
    <property type="match status" value="1"/>
</dbReference>
<evidence type="ECO:0000313" key="2">
    <source>
        <dbReference type="Proteomes" id="UP001358417"/>
    </source>
</evidence>
<dbReference type="AlphaFoldDB" id="A0AAV9NSN7"/>
<reference evidence="1 2" key="1">
    <citation type="submission" date="2023-08" db="EMBL/GenBank/DDBJ databases">
        <title>Black Yeasts Isolated from many extreme environments.</title>
        <authorList>
            <person name="Coleine C."/>
            <person name="Stajich J.E."/>
            <person name="Selbmann L."/>
        </authorList>
    </citation>
    <scope>NUCLEOTIDE SEQUENCE [LARGE SCALE GENOMIC DNA]</scope>
    <source>
        <strain evidence="1 2">CCFEE 5792</strain>
    </source>
</reference>
<gene>
    <name evidence="1" type="ORF">LTR84_005073</name>
</gene>
<name>A0AAV9NSN7_9EURO</name>
<protein>
    <recommendedName>
        <fullName evidence="3">Transcription factor domain-containing protein</fullName>
    </recommendedName>
</protein>
<organism evidence="1 2">
    <name type="scientific">Exophiala bonariae</name>
    <dbReference type="NCBI Taxonomy" id="1690606"/>
    <lineage>
        <taxon>Eukaryota</taxon>
        <taxon>Fungi</taxon>
        <taxon>Dikarya</taxon>
        <taxon>Ascomycota</taxon>
        <taxon>Pezizomycotina</taxon>
        <taxon>Eurotiomycetes</taxon>
        <taxon>Chaetothyriomycetidae</taxon>
        <taxon>Chaetothyriales</taxon>
        <taxon>Herpotrichiellaceae</taxon>
        <taxon>Exophiala</taxon>
    </lineage>
</organism>
<dbReference type="PANTHER" id="PTHR47425">
    <property type="entry name" value="FARB-RELATED"/>
    <property type="match status" value="1"/>
</dbReference>
<proteinExistence type="predicted"/>
<dbReference type="Proteomes" id="UP001358417">
    <property type="component" value="Unassembled WGS sequence"/>
</dbReference>
<dbReference type="CDD" id="cd12148">
    <property type="entry name" value="fungal_TF_MHR"/>
    <property type="match status" value="1"/>
</dbReference>
<comment type="caution">
    <text evidence="1">The sequence shown here is derived from an EMBL/GenBank/DDBJ whole genome shotgun (WGS) entry which is preliminary data.</text>
</comment>
<evidence type="ECO:0008006" key="3">
    <source>
        <dbReference type="Google" id="ProtNLM"/>
    </source>
</evidence>
<dbReference type="EMBL" id="JAVRRD010000002">
    <property type="protein sequence ID" value="KAK5062997.1"/>
    <property type="molecule type" value="Genomic_DNA"/>
</dbReference>
<sequence length="420" mass="47472">MDVDLGGDLAWDFLGKSDEKAVPTGLSSPMFDSMHIESVPIELHGGFSPIFHEIYDHDHFFTDHALHNDMTTGAEQEAGLEDSTPDGSVDEIQDILFRSAGLSAVGPTYDMLGIEPHSSDRPTPSSGSWTNLKAPLEMELLQIYFQTMHTLCPVINEVDFYQWYHGRDRKKKNRPLRELLLHVVIFAAFAHVDLEQLRQSPYSSVPNGQQALFEHAHSLYNSLRDTHQGSVELVQSACILSHWSPYDSSIEVNCFWSDETIRHSVLGGLQSSTRPFHRVIWWCCLHRNRTLSLALHRPHKLKKYQSGRLPVLADFGDLWAPSPGVKSSRIFSAALFIFLCRLSVIMNEIVLLRHNSSRWDDWRAGSDAQGSTEPVLDRIVMIDRSISVLKNAFESAIQDMDGQEIHGRTRVGAHVLHIMI</sequence>
<dbReference type="GeneID" id="89973251"/>
<keyword evidence="2" id="KW-1185">Reference proteome</keyword>
<evidence type="ECO:0000313" key="1">
    <source>
        <dbReference type="EMBL" id="KAK5062997.1"/>
    </source>
</evidence>